<evidence type="ECO:0000256" key="7">
    <source>
        <dbReference type="SAM" id="MobiDB-lite"/>
    </source>
</evidence>
<dbReference type="InterPro" id="IPR006162">
    <property type="entry name" value="Ppantetheine_attach_site"/>
</dbReference>
<dbReference type="InterPro" id="IPR014030">
    <property type="entry name" value="Ketoacyl_synth_N"/>
</dbReference>
<dbReference type="Pfam" id="PF00975">
    <property type="entry name" value="Thioesterase"/>
    <property type="match status" value="1"/>
</dbReference>
<dbReference type="Pfam" id="PF02801">
    <property type="entry name" value="Ketoacyl-synt_C"/>
    <property type="match status" value="1"/>
</dbReference>
<dbReference type="SMART" id="SM00825">
    <property type="entry name" value="PKS_KS"/>
    <property type="match status" value="1"/>
</dbReference>
<dbReference type="InterPro" id="IPR001227">
    <property type="entry name" value="Ac_transferase_dom_sf"/>
</dbReference>
<keyword evidence="2" id="KW-0596">Phosphopantetheine</keyword>
<feature type="active site" description="Proton donor; for dehydratase activity" evidence="6">
    <location>
        <position position="1506"/>
    </location>
</feature>
<evidence type="ECO:0000313" key="11">
    <source>
        <dbReference type="EMBL" id="KAF6754849.1"/>
    </source>
</evidence>
<dbReference type="PROSITE" id="PS50075">
    <property type="entry name" value="CARRIER"/>
    <property type="match status" value="1"/>
</dbReference>
<dbReference type="InterPro" id="IPR018201">
    <property type="entry name" value="Ketoacyl_synth_AS"/>
</dbReference>
<feature type="region of interest" description="C-terminal hotdog fold" evidence="6">
    <location>
        <begin position="1431"/>
        <end position="1597"/>
    </location>
</feature>
<dbReference type="InterPro" id="IPR020806">
    <property type="entry name" value="PKS_PP-bd"/>
</dbReference>
<protein>
    <submittedName>
        <fullName evidence="11">Beta-ketoacyl synthase</fullName>
    </submittedName>
</protein>
<evidence type="ECO:0000259" key="10">
    <source>
        <dbReference type="PROSITE" id="PS52019"/>
    </source>
</evidence>
<dbReference type="PROSITE" id="PS52019">
    <property type="entry name" value="PKS_MFAS_DH"/>
    <property type="match status" value="1"/>
</dbReference>
<dbReference type="PANTHER" id="PTHR43775">
    <property type="entry name" value="FATTY ACID SYNTHASE"/>
    <property type="match status" value="1"/>
</dbReference>
<evidence type="ECO:0000256" key="1">
    <source>
        <dbReference type="ARBA" id="ARBA00005179"/>
    </source>
</evidence>
<sequence length="1960" mass="215683">MHQQTKSHIVIFEGNEHKRSTDPNFHNLSPLSISLLAGCHRASVAELQSLDPDLLLEIGADNDLLHNPEWLFGSPDKDTTPILALTRQYVQQSLQYLTYLEAEHAVSTNPMDIMRGATTIASSTGLLAAVAARTSSTIAEYLTRVVEFFRVAFWVGIRTTQKDFLAKGSVFNVLVEGISKSNLVRALDEFREGNPGVLTISAVLSEMSAVISGVEESARMFSTILEGARSCRVRYIPFNDALMRYGDIHGIKEVIVADIHRRKMPLPSLEDLRGSIYSCTGRLRITAERPDSLLTQILECLFSFPLDWPAAIHMAVSSLQIVEPVHAIGVGPGQELTRQVQHTLAARRIEVLTRSVAENTVDCLPQDNRTAIIGMALRMPGARDPEELWELIESGSSCLTKIPANRFPTQNYIGESSGARTLNLDTGNFLDDADMFDNELFKISPREARMMDPQQRLLLHVAYEALEDAGYIPHSSPSTNPDHFGVYIGAATNDYAQNVRDDVDIHYVSGTLSAFLSGRISYALSLGGPSTVFDTACSSSSVAIHAAVRALQAGDCTMALAGGVNVMTNPDLFIGLDVAHFLSRTGQSKPFDADADGYSRGEGCAIFVLKRMDSAVLDNDRILGVIRGAEVNQSYENSSITRTHSPTQAALLRRLLQKNGIRGEEIDLVEAHAAGTKQGDLSEMLAIHDTFCGNSGSREHPLYVSSIKASIGHLEAASGAASLAKVLLMLRHETIPRQIGIRTMNQVFETMGQLVIPMKSVPWRAQSGCRPRRAVINNYGAAGSNVSILLEDHAQIPRSDSHMDTLGSLVFGMSAPNQEALEKMKSLYVAWLVKPSNQEISHLDVCFSSTARRRQHDHRIGFSTTAFDRQQFVERLTNAPAVRVRRGSKPRVIFVYTGHGSQYPGMAKTLYETSPIFKAHIDICDAILTEHAFPTILPYLLNGSHVLVEEVSVVEQTALFAFEVALSMLWRNWGINPVAVVGHSLGEYSVLVASGILSLKDALLLVGGRARLVEARCVHNSTGMMSVALRQVALDNIICSNPSFDDLVIACANSYERHTVAGPVSQLEALKHHLESEHGTQTKFLPAQFAYHSPAMQPILEEYRGMLDGTLFMTSKLVSASTVTGMVLSMDTPVDSSHLLRHCHDMVRFTEAVDTLVTSLGRDAADLCWVEISPHRTLLPLIRAMHPSSPSTSFLDPLIRGVDPWETLTKNLAHLYTMDVEVNWNRVFSCLGKPKCISLPSYPFQSKPFWVPYRDPSLAAHPNPHVRGPRDILSPSPTISVHPPTNKPEDRMAFTLSETTVTTYSQAHLVASVPICPASIFIDAILSGIFKACSGPEMEAPPHLAIQHLEFLQPVLPNGTSCTRRVTFSLGGDGYYDFALETRYSEASSPPCNILHARGRCKVRTKLMPLGRLHDTNHILDRIRSLDPRLEKSLDVFSTRSIYEVVFPRVVQYSPHLHSLDRLVVSEDHSEGHAIMQLPTAAPCSASANEETYTIVQSVVHPVYLDAMVHLPGFIINLHLLEEDLFVCAGIGMLELSPDAFAYDGSNRPEYRIHTTISPLTLDVSLANTVVMSFDPPAVVAVLKNIQFKRVRKDVFTKAFRQTGSSGTSTPYRFCKLPSSPSPTNSPTSLKCVLESTLHLPRGWARDDMALEELGLDSLTSIEVVHLLQSQYNVRLPGGFFQEHPTVEAAEKALERLVVRPSQSDVSADDCLQQVSSVTAQSNPRRATICFIHDGSGLVSCYKKLKGLGRNVWALKDPYMGGEGWGTIEEMGSFYAGVLSRNLPVQTDDIIIAGWSFGGVVAYEVAKQLRVRGLSLRGLLLLDAPPCTGQVLLSDDVIDCILRDSSHTASNSMKTQFQKHSRMVSLYRGVELEKLLPCVFVRSTEGFPAPPGLDIHEWFTSRDDPRQTTAAWERLLRTNLTTVDVPGHHFEMFSTERVETTSKAVMAACAVLDQEVEAFH</sequence>
<dbReference type="PANTHER" id="PTHR43775:SF37">
    <property type="entry name" value="SI:DKEY-61P9.11"/>
    <property type="match status" value="1"/>
</dbReference>
<keyword evidence="5" id="KW-0843">Virulence</keyword>
<dbReference type="PROSITE" id="PS52004">
    <property type="entry name" value="KS3_2"/>
    <property type="match status" value="1"/>
</dbReference>
<dbReference type="PROSITE" id="PS00606">
    <property type="entry name" value="KS3_1"/>
    <property type="match status" value="1"/>
</dbReference>
<dbReference type="GO" id="GO:0031177">
    <property type="term" value="F:phosphopantetheine binding"/>
    <property type="evidence" value="ECO:0007669"/>
    <property type="project" value="InterPro"/>
</dbReference>
<proteinExistence type="predicted"/>
<dbReference type="OrthoDB" id="329835at2759"/>
<dbReference type="SUPFAM" id="SSF47336">
    <property type="entry name" value="ACP-like"/>
    <property type="match status" value="1"/>
</dbReference>
<dbReference type="Gene3D" id="3.30.70.3290">
    <property type="match status" value="1"/>
</dbReference>
<dbReference type="InterPro" id="IPR032088">
    <property type="entry name" value="SAT"/>
</dbReference>
<dbReference type="InterPro" id="IPR014043">
    <property type="entry name" value="Acyl_transferase_dom"/>
</dbReference>
<evidence type="ECO:0000259" key="9">
    <source>
        <dbReference type="PROSITE" id="PS52004"/>
    </source>
</evidence>
<dbReference type="GO" id="GO:0004312">
    <property type="term" value="F:fatty acid synthase activity"/>
    <property type="evidence" value="ECO:0007669"/>
    <property type="project" value="TreeGrafter"/>
</dbReference>
<feature type="domain" description="PKS/mFAS DH" evidence="10">
    <location>
        <begin position="1276"/>
        <end position="1597"/>
    </location>
</feature>
<evidence type="ECO:0000256" key="4">
    <source>
        <dbReference type="ARBA" id="ARBA00022679"/>
    </source>
</evidence>
<keyword evidence="4" id="KW-0808">Transferase</keyword>
<dbReference type="InterPro" id="IPR016039">
    <property type="entry name" value="Thiolase-like"/>
</dbReference>
<dbReference type="Gene3D" id="3.40.50.1820">
    <property type="entry name" value="alpha/beta hydrolase"/>
    <property type="match status" value="1"/>
</dbReference>
<name>A0A8H6M6K3_9AGAR</name>
<comment type="pathway">
    <text evidence="1">Secondary metabolite biosynthesis.</text>
</comment>
<dbReference type="InterPro" id="IPR016035">
    <property type="entry name" value="Acyl_Trfase/lysoPLipase"/>
</dbReference>
<evidence type="ECO:0000256" key="5">
    <source>
        <dbReference type="ARBA" id="ARBA00023026"/>
    </source>
</evidence>
<dbReference type="Pfam" id="PF00109">
    <property type="entry name" value="ketoacyl-synt"/>
    <property type="match status" value="1"/>
</dbReference>
<organism evidence="11 12">
    <name type="scientific">Ephemerocybe angulata</name>
    <dbReference type="NCBI Taxonomy" id="980116"/>
    <lineage>
        <taxon>Eukaryota</taxon>
        <taxon>Fungi</taxon>
        <taxon>Dikarya</taxon>
        <taxon>Basidiomycota</taxon>
        <taxon>Agaricomycotina</taxon>
        <taxon>Agaricomycetes</taxon>
        <taxon>Agaricomycetidae</taxon>
        <taxon>Agaricales</taxon>
        <taxon>Agaricineae</taxon>
        <taxon>Psathyrellaceae</taxon>
        <taxon>Ephemerocybe</taxon>
    </lineage>
</organism>
<keyword evidence="3" id="KW-0597">Phosphoprotein</keyword>
<dbReference type="SUPFAM" id="SSF53474">
    <property type="entry name" value="alpha/beta-Hydrolases"/>
    <property type="match status" value="1"/>
</dbReference>
<evidence type="ECO:0000256" key="2">
    <source>
        <dbReference type="ARBA" id="ARBA00022450"/>
    </source>
</evidence>
<dbReference type="CDD" id="cd00833">
    <property type="entry name" value="PKS"/>
    <property type="match status" value="1"/>
</dbReference>
<dbReference type="Gene3D" id="3.40.366.10">
    <property type="entry name" value="Malonyl-Coenzyme A Acyl Carrier Protein, domain 2"/>
    <property type="match status" value="2"/>
</dbReference>
<gene>
    <name evidence="11" type="ORF">DFP72DRAFT_353106</name>
</gene>
<dbReference type="GO" id="GO:0006633">
    <property type="term" value="P:fatty acid biosynthetic process"/>
    <property type="evidence" value="ECO:0007669"/>
    <property type="project" value="InterPro"/>
</dbReference>
<dbReference type="InterPro" id="IPR020841">
    <property type="entry name" value="PKS_Beta-ketoAc_synthase_dom"/>
</dbReference>
<dbReference type="SUPFAM" id="SSF53901">
    <property type="entry name" value="Thiolase-like"/>
    <property type="match status" value="1"/>
</dbReference>
<dbReference type="SMART" id="SM00823">
    <property type="entry name" value="PKS_PP"/>
    <property type="match status" value="1"/>
</dbReference>
<evidence type="ECO:0000313" key="12">
    <source>
        <dbReference type="Proteomes" id="UP000521943"/>
    </source>
</evidence>
<dbReference type="Pfam" id="PF00698">
    <property type="entry name" value="Acyl_transf_1"/>
    <property type="match status" value="1"/>
</dbReference>
<reference evidence="11 12" key="1">
    <citation type="submission" date="2020-07" db="EMBL/GenBank/DDBJ databases">
        <title>Comparative genomics of pyrophilous fungi reveals a link between fire events and developmental genes.</title>
        <authorList>
            <consortium name="DOE Joint Genome Institute"/>
            <person name="Steindorff A.S."/>
            <person name="Carver A."/>
            <person name="Calhoun S."/>
            <person name="Stillman K."/>
            <person name="Liu H."/>
            <person name="Lipzen A."/>
            <person name="Pangilinan J."/>
            <person name="Labutti K."/>
            <person name="Bruns T.D."/>
            <person name="Grigoriev I.V."/>
        </authorList>
    </citation>
    <scope>NUCLEOTIDE SEQUENCE [LARGE SCALE GENOMIC DNA]</scope>
    <source>
        <strain evidence="11 12">CBS 144469</strain>
    </source>
</reference>
<dbReference type="SMART" id="SM00827">
    <property type="entry name" value="PKS_AT"/>
    <property type="match status" value="1"/>
</dbReference>
<dbReference type="EMBL" id="JACGCI010000032">
    <property type="protein sequence ID" value="KAF6754849.1"/>
    <property type="molecule type" value="Genomic_DNA"/>
</dbReference>
<dbReference type="Gene3D" id="3.40.47.10">
    <property type="match status" value="1"/>
</dbReference>
<dbReference type="GO" id="GO:0044550">
    <property type="term" value="P:secondary metabolite biosynthetic process"/>
    <property type="evidence" value="ECO:0007669"/>
    <property type="project" value="TreeGrafter"/>
</dbReference>
<dbReference type="Gene3D" id="3.10.129.110">
    <property type="entry name" value="Polyketide synthase dehydratase"/>
    <property type="match status" value="1"/>
</dbReference>
<dbReference type="InterPro" id="IPR029058">
    <property type="entry name" value="AB_hydrolase_fold"/>
</dbReference>
<dbReference type="GO" id="GO:0004315">
    <property type="term" value="F:3-oxoacyl-[acyl-carrier-protein] synthase activity"/>
    <property type="evidence" value="ECO:0007669"/>
    <property type="project" value="InterPro"/>
</dbReference>
<evidence type="ECO:0000256" key="3">
    <source>
        <dbReference type="ARBA" id="ARBA00022553"/>
    </source>
</evidence>
<dbReference type="PROSITE" id="PS00012">
    <property type="entry name" value="PHOSPHOPANTETHEINE"/>
    <property type="match status" value="1"/>
</dbReference>
<evidence type="ECO:0000259" key="8">
    <source>
        <dbReference type="PROSITE" id="PS50075"/>
    </source>
</evidence>
<dbReference type="InterPro" id="IPR049900">
    <property type="entry name" value="PKS_mFAS_DH"/>
</dbReference>
<feature type="active site" description="Proton acceptor; for dehydratase activity" evidence="6">
    <location>
        <position position="1308"/>
    </location>
</feature>
<comment type="caution">
    <text evidence="11">The sequence shown here is derived from an EMBL/GenBank/DDBJ whole genome shotgun (WGS) entry which is preliminary data.</text>
</comment>
<feature type="region of interest" description="Disordered" evidence="7">
    <location>
        <begin position="1267"/>
        <end position="1288"/>
    </location>
</feature>
<dbReference type="Pfam" id="PF00550">
    <property type="entry name" value="PP-binding"/>
    <property type="match status" value="1"/>
</dbReference>
<dbReference type="InterPro" id="IPR001031">
    <property type="entry name" value="Thioesterase"/>
</dbReference>
<dbReference type="InterPro" id="IPR014031">
    <property type="entry name" value="Ketoacyl_synth_C"/>
</dbReference>
<dbReference type="Pfam" id="PF16073">
    <property type="entry name" value="SAT"/>
    <property type="match status" value="1"/>
</dbReference>
<dbReference type="Gene3D" id="1.10.1200.10">
    <property type="entry name" value="ACP-like"/>
    <property type="match status" value="1"/>
</dbReference>
<dbReference type="InterPro" id="IPR050091">
    <property type="entry name" value="PKS_NRPS_Biosynth_Enz"/>
</dbReference>
<feature type="domain" description="Ketosynthase family 3 (KS3)" evidence="9">
    <location>
        <begin position="367"/>
        <end position="792"/>
    </location>
</feature>
<dbReference type="InterPro" id="IPR009081">
    <property type="entry name" value="PP-bd_ACP"/>
</dbReference>
<feature type="domain" description="Carrier" evidence="8">
    <location>
        <begin position="1622"/>
        <end position="1698"/>
    </location>
</feature>
<dbReference type="InterPro" id="IPR036736">
    <property type="entry name" value="ACP-like_sf"/>
</dbReference>
<evidence type="ECO:0000256" key="6">
    <source>
        <dbReference type="PROSITE-ProRule" id="PRU01363"/>
    </source>
</evidence>
<accession>A0A8H6M6K3</accession>
<dbReference type="InterPro" id="IPR042104">
    <property type="entry name" value="PKS_dehydratase_sf"/>
</dbReference>
<feature type="region of interest" description="N-terminal hotdog fold" evidence="6">
    <location>
        <begin position="1276"/>
        <end position="1408"/>
    </location>
</feature>
<keyword evidence="12" id="KW-1185">Reference proteome</keyword>
<dbReference type="Proteomes" id="UP000521943">
    <property type="component" value="Unassembled WGS sequence"/>
</dbReference>
<dbReference type="SUPFAM" id="SSF52151">
    <property type="entry name" value="FabD/lysophospholipase-like"/>
    <property type="match status" value="1"/>
</dbReference>